<reference evidence="3" key="1">
    <citation type="journal article" date="2019" name="Gigascience">
        <title>De novo genome assembly of the endangered Acer yangbiense, a plant species with extremely small populations endemic to Yunnan Province, China.</title>
        <authorList>
            <person name="Yang J."/>
            <person name="Wariss H.M."/>
            <person name="Tao L."/>
            <person name="Zhang R."/>
            <person name="Yun Q."/>
            <person name="Hollingsworth P."/>
            <person name="Dao Z."/>
            <person name="Luo G."/>
            <person name="Guo H."/>
            <person name="Ma Y."/>
            <person name="Sun W."/>
        </authorList>
    </citation>
    <scope>NUCLEOTIDE SEQUENCE [LARGE SCALE GENOMIC DNA]</scope>
    <source>
        <strain evidence="3">cv. br00</strain>
    </source>
</reference>
<name>A0A5N5NPB4_9ROSI</name>
<proteinExistence type="predicted"/>
<evidence type="ECO:0000313" key="2">
    <source>
        <dbReference type="EMBL" id="KAB5569049.1"/>
    </source>
</evidence>
<dbReference type="PANTHER" id="PTHR31692">
    <property type="entry name" value="EXPANSIN-B3"/>
    <property type="match status" value="1"/>
</dbReference>
<evidence type="ECO:0000313" key="3">
    <source>
        <dbReference type="Proteomes" id="UP000326939"/>
    </source>
</evidence>
<organism evidence="2 3">
    <name type="scientific">Salix brachista</name>
    <dbReference type="NCBI Taxonomy" id="2182728"/>
    <lineage>
        <taxon>Eukaryota</taxon>
        <taxon>Viridiplantae</taxon>
        <taxon>Streptophyta</taxon>
        <taxon>Embryophyta</taxon>
        <taxon>Tracheophyta</taxon>
        <taxon>Spermatophyta</taxon>
        <taxon>Magnoliopsida</taxon>
        <taxon>eudicotyledons</taxon>
        <taxon>Gunneridae</taxon>
        <taxon>Pentapetalae</taxon>
        <taxon>rosids</taxon>
        <taxon>fabids</taxon>
        <taxon>Malpighiales</taxon>
        <taxon>Salicaceae</taxon>
        <taxon>Saliceae</taxon>
        <taxon>Salix</taxon>
    </lineage>
</organism>
<feature type="domain" description="Expansin-like CBD" evidence="1">
    <location>
        <begin position="42"/>
        <end position="145"/>
    </location>
</feature>
<dbReference type="InterPro" id="IPR007117">
    <property type="entry name" value="Expansin_CBD"/>
</dbReference>
<dbReference type="PANTHER" id="PTHR31692:SF56">
    <property type="entry name" value="EXPANSIN-B2-RELATED"/>
    <property type="match status" value="1"/>
</dbReference>
<dbReference type="PROSITE" id="PS50843">
    <property type="entry name" value="EXPANSIN_CBD"/>
    <property type="match status" value="1"/>
</dbReference>
<keyword evidence="3" id="KW-1185">Reference proteome</keyword>
<dbReference type="InterPro" id="IPR036908">
    <property type="entry name" value="RlpA-like_sf"/>
</dbReference>
<comment type="caution">
    <text evidence="2">The sequence shown here is derived from an EMBL/GenBank/DDBJ whole genome shotgun (WGS) entry which is preliminary data.</text>
</comment>
<gene>
    <name evidence="2" type="ORF">DKX38_002842</name>
</gene>
<dbReference type="Gene3D" id="2.60.40.760">
    <property type="entry name" value="Expansin, cellulose-binding-like domain"/>
    <property type="match status" value="1"/>
</dbReference>
<dbReference type="SUPFAM" id="SSF49590">
    <property type="entry name" value="PHL pollen allergen"/>
    <property type="match status" value="1"/>
</dbReference>
<dbReference type="AlphaFoldDB" id="A0A5N5NPB4"/>
<protein>
    <recommendedName>
        <fullName evidence="1">Expansin-like CBD domain-containing protein</fullName>
    </recommendedName>
</protein>
<dbReference type="InterPro" id="IPR036749">
    <property type="entry name" value="Expansin_CBD_sf"/>
</dbReference>
<dbReference type="Proteomes" id="UP000326939">
    <property type="component" value="Chromosome 2"/>
</dbReference>
<dbReference type="EMBL" id="VDCV01000002">
    <property type="protein sequence ID" value="KAB5569049.1"/>
    <property type="molecule type" value="Genomic_DNA"/>
</dbReference>
<evidence type="ECO:0000259" key="1">
    <source>
        <dbReference type="PROSITE" id="PS50843"/>
    </source>
</evidence>
<sequence>MRERFCAAKRLDSKSQTSLEVFRPNTVGRIVSDKVAFNQLNRYWSFLVHKVNFGSSSRVVSVVITDHYPGGPCAKEPFHFDLSGTAFGAMAISGQKSGGAIWQLNASSVLRASLSIQQPSLESGKNYATSGVIPAEWEPGKTLVVTC</sequence>
<dbReference type="SUPFAM" id="SSF50685">
    <property type="entry name" value="Barwin-like endoglucanases"/>
    <property type="match status" value="1"/>
</dbReference>
<accession>A0A5N5NPB4</accession>